<reference evidence="1" key="1">
    <citation type="submission" date="2022-07" db="EMBL/GenBank/DDBJ databases">
        <title>Genome Sequence of Phlebia brevispora.</title>
        <authorList>
            <person name="Buettner E."/>
        </authorList>
    </citation>
    <scope>NUCLEOTIDE SEQUENCE</scope>
    <source>
        <strain evidence="1">MPL23</strain>
    </source>
</reference>
<proteinExistence type="predicted"/>
<organism evidence="1 2">
    <name type="scientific">Phlebia brevispora</name>
    <dbReference type="NCBI Taxonomy" id="194682"/>
    <lineage>
        <taxon>Eukaryota</taxon>
        <taxon>Fungi</taxon>
        <taxon>Dikarya</taxon>
        <taxon>Basidiomycota</taxon>
        <taxon>Agaricomycotina</taxon>
        <taxon>Agaricomycetes</taxon>
        <taxon>Polyporales</taxon>
        <taxon>Meruliaceae</taxon>
        <taxon>Phlebia</taxon>
    </lineage>
</organism>
<gene>
    <name evidence="1" type="ORF">NM688_g3438</name>
</gene>
<dbReference type="EMBL" id="JANHOG010000500">
    <property type="protein sequence ID" value="KAJ3553774.1"/>
    <property type="molecule type" value="Genomic_DNA"/>
</dbReference>
<evidence type="ECO:0000313" key="1">
    <source>
        <dbReference type="EMBL" id="KAJ3553774.1"/>
    </source>
</evidence>
<comment type="caution">
    <text evidence="1">The sequence shown here is derived from an EMBL/GenBank/DDBJ whole genome shotgun (WGS) entry which is preliminary data.</text>
</comment>
<name>A0ACC1T6E8_9APHY</name>
<accession>A0ACC1T6E8</accession>
<sequence>MNRSAQITEMFCKTSITSGGPTSFSLAAQVSTHAQACLDFYHDKIGWEGFSIVGGVTGKGNIRSYTAVSAGVDGKGLDFLEALLKKIKWNRAHWDAFVFQYMHDLYNKYPKAQGSSRPFSEPNLNEDSDASSDMSLESEERDEEQGLDEDDKGRDHCGDGATHDARRAKPPVLEDDRELADSWPTADYDPDSGGASLSVVPAFQVDPDVSASRHDPTADHDPDAGIASLSVIPAPQVEPEASTRDDDPPMANLCHDQAANTSTLTEEQLRCALMLLGLSFAQNEKETRKVASPSHNADVSGPESKGTTSTPLSCDADGASAETDKVYVTGEAPKKQPPSKNQKRASTGKVPATEAEARKKQPPGSGKKRTSTGQVPSTEVQARTKQPPGKGKKRSATVLDDGHSASGRVVRRKTSHASPDGADIVLPVGSDSNVEAIDALNPTGRPVRARKLSARAMNNEELDRATHKAARNISPQGTDETDHLPALNCPWVPFSKREHHNLLLKLENTAVVQRRNSQQIYATHTSSADDTMMNFPSESRVSSTSARSSLQEPLPMPKGVRVNFEVEPVKDMLPHRLSLQLPPKCHCLMHVKITTHFDRCGAATEYWFCTEEKVMVSALDLEVHGPKCDGGRDCGYAEVNAELDAILLLIGIRA</sequence>
<evidence type="ECO:0000313" key="2">
    <source>
        <dbReference type="Proteomes" id="UP001148662"/>
    </source>
</evidence>
<protein>
    <submittedName>
        <fullName evidence="1">Uncharacterized protein</fullName>
    </submittedName>
</protein>
<keyword evidence="2" id="KW-1185">Reference proteome</keyword>
<dbReference type="Proteomes" id="UP001148662">
    <property type="component" value="Unassembled WGS sequence"/>
</dbReference>